<name>A0A8J3E942_9GAMM</name>
<sequence length="83" mass="9686">MKEKKPNIKQQLSAIKQMKDSEIDYSDSVDMGDADWAQFEPLAHKKKSVTIRLDSDVIDYFKSMGKGYQTKINSVLREYKRCH</sequence>
<reference evidence="1" key="2">
    <citation type="submission" date="2020-09" db="EMBL/GenBank/DDBJ databases">
        <authorList>
            <person name="Sun Q."/>
            <person name="Zhou Y."/>
        </authorList>
    </citation>
    <scope>NUCLEOTIDE SEQUENCE</scope>
    <source>
        <strain evidence="1">CGMCC 1.15758</strain>
    </source>
</reference>
<dbReference type="Proteomes" id="UP000636949">
    <property type="component" value="Unassembled WGS sequence"/>
</dbReference>
<comment type="caution">
    <text evidence="1">The sequence shown here is derived from an EMBL/GenBank/DDBJ whole genome shotgun (WGS) entry which is preliminary data.</text>
</comment>
<reference evidence="1" key="1">
    <citation type="journal article" date="2014" name="Int. J. Syst. Evol. Microbiol.">
        <title>Complete genome sequence of Corynebacterium casei LMG S-19264T (=DSM 44701T), isolated from a smear-ripened cheese.</title>
        <authorList>
            <consortium name="US DOE Joint Genome Institute (JGI-PGF)"/>
            <person name="Walter F."/>
            <person name="Albersmeier A."/>
            <person name="Kalinowski J."/>
            <person name="Ruckert C."/>
        </authorList>
    </citation>
    <scope>NUCLEOTIDE SEQUENCE</scope>
    <source>
        <strain evidence="1">CGMCC 1.15758</strain>
    </source>
</reference>
<organism evidence="1 2">
    <name type="scientific">Cysteiniphilum litorale</name>
    <dbReference type="NCBI Taxonomy" id="2056700"/>
    <lineage>
        <taxon>Bacteria</taxon>
        <taxon>Pseudomonadati</taxon>
        <taxon>Pseudomonadota</taxon>
        <taxon>Gammaproteobacteria</taxon>
        <taxon>Thiotrichales</taxon>
        <taxon>Fastidiosibacteraceae</taxon>
        <taxon>Cysteiniphilum</taxon>
    </lineage>
</organism>
<dbReference type="OrthoDB" id="9796641at2"/>
<proteinExistence type="predicted"/>
<protein>
    <recommendedName>
        <fullName evidence="3">BrnA antitoxin of type II toxin-antitoxin system</fullName>
    </recommendedName>
</protein>
<gene>
    <name evidence="1" type="ORF">GCM10010995_17370</name>
</gene>
<evidence type="ECO:0000313" key="1">
    <source>
        <dbReference type="EMBL" id="GGG00561.1"/>
    </source>
</evidence>
<dbReference type="AlphaFoldDB" id="A0A8J3E942"/>
<dbReference type="EMBL" id="BMJS01000019">
    <property type="protein sequence ID" value="GGG00561.1"/>
    <property type="molecule type" value="Genomic_DNA"/>
</dbReference>
<dbReference type="Pfam" id="PF14384">
    <property type="entry name" value="BrnA_antitoxin"/>
    <property type="match status" value="1"/>
</dbReference>
<accession>A0A8J3E942</accession>
<dbReference type="InterPro" id="IPR025528">
    <property type="entry name" value="BrnA_antitoxin"/>
</dbReference>
<dbReference type="RefSeq" id="WP_117003010.1">
    <property type="nucleotide sequence ID" value="NZ_BMJS01000019.1"/>
</dbReference>
<keyword evidence="2" id="KW-1185">Reference proteome</keyword>
<evidence type="ECO:0008006" key="3">
    <source>
        <dbReference type="Google" id="ProtNLM"/>
    </source>
</evidence>
<evidence type="ECO:0000313" key="2">
    <source>
        <dbReference type="Proteomes" id="UP000636949"/>
    </source>
</evidence>